<evidence type="ECO:0000313" key="19">
    <source>
        <dbReference type="Proteomes" id="UP000322234"/>
    </source>
</evidence>
<evidence type="ECO:0000256" key="2">
    <source>
        <dbReference type="ARBA" id="ARBA00005005"/>
    </source>
</evidence>
<comment type="catalytic activity">
    <reaction evidence="11">
        <text>4,8-dimethylnonanoyl-CoA + (R)-carnitine = O-4,8-dimethylnonanoyl-(R)-carnitine + CoA</text>
        <dbReference type="Rhea" id="RHEA:44860"/>
        <dbReference type="ChEBI" id="CHEBI:16347"/>
        <dbReference type="ChEBI" id="CHEBI:57287"/>
        <dbReference type="ChEBI" id="CHEBI:77061"/>
        <dbReference type="ChEBI" id="CHEBI:84654"/>
    </reaction>
</comment>
<dbReference type="Proteomes" id="UP000322234">
    <property type="component" value="Unassembled WGS sequence"/>
</dbReference>
<evidence type="ECO:0000256" key="6">
    <source>
        <dbReference type="ARBA" id="ARBA00022832"/>
    </source>
</evidence>
<dbReference type="EMBL" id="VBQZ03000188">
    <property type="protein sequence ID" value="MXQ97330.1"/>
    <property type="molecule type" value="Genomic_DNA"/>
</dbReference>
<keyword evidence="19" id="KW-1185">Reference proteome</keyword>
<protein>
    <recommendedName>
        <fullName evidence="14">Peroxisomal carnitine O-octanoyltransferase</fullName>
        <ecNumber evidence="13">2.3.1.137</ecNumber>
    </recommendedName>
</protein>
<comment type="catalytic activity">
    <reaction evidence="12">
        <text>octanoyl-CoA + (R)-carnitine = O-octanoyl-(R)-carnitine + CoA</text>
        <dbReference type="Rhea" id="RHEA:17177"/>
        <dbReference type="ChEBI" id="CHEBI:16347"/>
        <dbReference type="ChEBI" id="CHEBI:18102"/>
        <dbReference type="ChEBI" id="CHEBI:57287"/>
        <dbReference type="ChEBI" id="CHEBI:57386"/>
        <dbReference type="EC" id="2.3.1.137"/>
    </reaction>
</comment>
<dbReference type="Pfam" id="PF00755">
    <property type="entry name" value="Carn_acyltransf"/>
    <property type="match status" value="1"/>
</dbReference>
<dbReference type="PANTHER" id="PTHR22589:SF67">
    <property type="entry name" value="PEROXISOMAL CARNITINE O-OCTANOYLTRANSFERASE"/>
    <property type="match status" value="1"/>
</dbReference>
<keyword evidence="4" id="KW-0813">Transport</keyword>
<keyword evidence="8" id="KW-0443">Lipid metabolism</keyword>
<comment type="pathway">
    <text evidence="2">Lipid metabolism; fatty acid beta-oxidation.</text>
</comment>
<keyword evidence="6" id="KW-0276">Fatty acid metabolism</keyword>
<dbReference type="GO" id="GO:0005777">
    <property type="term" value="C:peroxisome"/>
    <property type="evidence" value="ECO:0007669"/>
    <property type="project" value="UniProtKB-SubCell"/>
</dbReference>
<evidence type="ECO:0000256" key="13">
    <source>
        <dbReference type="ARBA" id="ARBA00066418"/>
    </source>
</evidence>
<keyword evidence="9" id="KW-0576">Peroxisome</keyword>
<dbReference type="GO" id="GO:0006635">
    <property type="term" value="P:fatty acid beta-oxidation"/>
    <property type="evidence" value="ECO:0007669"/>
    <property type="project" value="UniProtKB-UniPathway"/>
</dbReference>
<evidence type="ECO:0000259" key="17">
    <source>
        <dbReference type="Pfam" id="PF00755"/>
    </source>
</evidence>
<evidence type="ECO:0000256" key="7">
    <source>
        <dbReference type="ARBA" id="ARBA00022990"/>
    </source>
</evidence>
<dbReference type="UniPathway" id="UPA00659"/>
<keyword evidence="5" id="KW-0808">Transferase</keyword>
<feature type="domain" description="Choline/carnitine acyltransferase" evidence="17">
    <location>
        <begin position="272"/>
        <end position="844"/>
    </location>
</feature>
<dbReference type="SUPFAM" id="SSF52777">
    <property type="entry name" value="CoA-dependent acyltransferases"/>
    <property type="match status" value="2"/>
</dbReference>
<keyword evidence="10" id="KW-0012">Acyltransferase</keyword>
<comment type="similarity">
    <text evidence="3">Belongs to the carnitine/choline acetyltransferase family.</text>
</comment>
<feature type="region of interest" description="Disordered" evidence="16">
    <location>
        <begin position="1"/>
        <end position="61"/>
    </location>
</feature>
<dbReference type="FunFam" id="3.30.559.70:FF:000006">
    <property type="entry name" value="Peroxisomal carnitine O-octanoyltransferase"/>
    <property type="match status" value="1"/>
</dbReference>
<organism evidence="18 19">
    <name type="scientific">Bos mutus</name>
    <name type="common">wild yak</name>
    <dbReference type="NCBI Taxonomy" id="72004"/>
    <lineage>
        <taxon>Eukaryota</taxon>
        <taxon>Metazoa</taxon>
        <taxon>Chordata</taxon>
        <taxon>Craniata</taxon>
        <taxon>Vertebrata</taxon>
        <taxon>Euteleostomi</taxon>
        <taxon>Mammalia</taxon>
        <taxon>Eutheria</taxon>
        <taxon>Laurasiatheria</taxon>
        <taxon>Artiodactyla</taxon>
        <taxon>Ruminantia</taxon>
        <taxon>Pecora</taxon>
        <taxon>Bovidae</taxon>
        <taxon>Bovinae</taxon>
        <taxon>Bos</taxon>
    </lineage>
</organism>
<evidence type="ECO:0000256" key="1">
    <source>
        <dbReference type="ARBA" id="ARBA00004275"/>
    </source>
</evidence>
<evidence type="ECO:0000256" key="5">
    <source>
        <dbReference type="ARBA" id="ARBA00022679"/>
    </source>
</evidence>
<evidence type="ECO:0000256" key="16">
    <source>
        <dbReference type="SAM" id="MobiDB-lite"/>
    </source>
</evidence>
<dbReference type="InterPro" id="IPR023213">
    <property type="entry name" value="CAT-like_dom_sf"/>
</dbReference>
<evidence type="ECO:0000256" key="14">
    <source>
        <dbReference type="ARBA" id="ARBA00067184"/>
    </source>
</evidence>
<comment type="caution">
    <text evidence="18">The sequence shown here is derived from an EMBL/GenBank/DDBJ whole genome shotgun (WGS) entry which is preliminary data.</text>
</comment>
<dbReference type="Gene3D" id="3.30.559.10">
    <property type="entry name" value="Chloramphenicol acetyltransferase-like domain"/>
    <property type="match status" value="1"/>
</dbReference>
<dbReference type="PROSITE" id="PS00439">
    <property type="entry name" value="ACYLTRANSF_C_1"/>
    <property type="match status" value="1"/>
</dbReference>
<dbReference type="EC" id="2.3.1.137" evidence="13"/>
<evidence type="ECO:0000313" key="18">
    <source>
        <dbReference type="EMBL" id="MXQ97330.1"/>
    </source>
</evidence>
<keyword evidence="7" id="KW-0007">Acetylation</keyword>
<accession>A0A6B0S4Z5</accession>
<reference evidence="18" key="1">
    <citation type="submission" date="2019-10" db="EMBL/GenBank/DDBJ databases">
        <title>The sequence and de novo assembly of the wild yak genome.</title>
        <authorList>
            <person name="Liu Y."/>
        </authorList>
    </citation>
    <scope>NUCLEOTIDE SEQUENCE [LARGE SCALE GENOMIC DNA]</scope>
    <source>
        <strain evidence="18">WY2019</strain>
    </source>
</reference>
<evidence type="ECO:0000256" key="10">
    <source>
        <dbReference type="ARBA" id="ARBA00023315"/>
    </source>
</evidence>
<dbReference type="InterPro" id="IPR042231">
    <property type="entry name" value="Cho/carn_acyl_trans_2"/>
</dbReference>
<feature type="active site" description="Proton acceptor" evidence="15">
    <location>
        <position position="576"/>
    </location>
</feature>
<sequence>MVNNHNTHKECWMRAHRKRQAPESEPQRPYGMIRQVPGQSVSSGEVIPPRRELGSDRAGVSSHSLKSDFQVFDDSPSFPFNTPPPVMRRQQSVTIGAELAQKRMMNAQPWDLTFGSEALHSKRIRKQNLILPELSIVKRNLERQCGIAERAPKSYELDFPPKGINITKDKSKPKNSPKKTPFNNTLQANFNIIQNIASKYYDSFFPHILFTGSVHTPVVPEQNCYNKHLAVLNNSSWFTGKSCAYCDCIMENQLAKSTEERTFQYQDSLPSLPVPSLEESLKKYLESVKPFANEEEYKNTEAIVQKFQNGIGEKLQQKLLQRAKGRRNWLEEWWLNVAYLDVRIPSQLNVNFGGPASHIEHYWPPKEGTQLERGSISLWHNLNYWQLLRKEKLAVEKVGNTPLDMNQFRMLFSTCKIPGITRDSIINYFRTESEGHSPSHLAVLCRGRVFVFDVMHEGYLMTAPEIQRQLTYIQKKCHSEPNGPGVAALTTEERTRWAKAREYLISLNPENLTILEKIQSSLLVFCLDDDSPHVTPEDYSQVCAKILNGDPTVRWGDKSYNLIAFSNGVFGSNCDHAPFDAMVLVKVCYYVDENILENEGRWKGSEKVRDIPVPEELVFTVDEKVLNDINQAKAQYFKQVSDLQLVVYAFTSFGKKLTKEKQLHPDTFIQLALQLAYYRLHGRPGCCYETAMTRLFYHGRTETVRPCTVEAVNWCQSMQNPSTSLLERKHMMLEAFAKHNKMMKDCSTGKGFDRHLLGLSLIAKEEGLPVPELFTDPLFSRSGGGGNFVLSTSLVGYLRVQGVMVPMVHNGYGFFYHIRDDRFVVSCSAWKSCPETDAEKLVQQVFHAFYDMMQLMETPHL</sequence>
<evidence type="ECO:0000256" key="9">
    <source>
        <dbReference type="ARBA" id="ARBA00023140"/>
    </source>
</evidence>
<dbReference type="Gene3D" id="3.30.559.70">
    <property type="entry name" value="Choline/Carnitine o-acyltransferase, domain 2"/>
    <property type="match status" value="1"/>
</dbReference>
<dbReference type="PROSITE" id="PS00440">
    <property type="entry name" value="ACYLTRANSF_C_2"/>
    <property type="match status" value="1"/>
</dbReference>
<dbReference type="InterPro" id="IPR042572">
    <property type="entry name" value="Carn_acyl_trans_N"/>
</dbReference>
<gene>
    <name evidence="18" type="ORF">E5288_WYG001890</name>
</gene>
<dbReference type="InterPro" id="IPR039551">
    <property type="entry name" value="Cho/carn_acyl_trans"/>
</dbReference>
<evidence type="ECO:0000256" key="12">
    <source>
        <dbReference type="ARBA" id="ARBA00052326"/>
    </source>
</evidence>
<evidence type="ECO:0000256" key="4">
    <source>
        <dbReference type="ARBA" id="ARBA00022448"/>
    </source>
</evidence>
<dbReference type="GO" id="GO:0008458">
    <property type="term" value="F:carnitine O-octanoyltransferase activity"/>
    <property type="evidence" value="ECO:0007669"/>
    <property type="project" value="UniProtKB-EC"/>
</dbReference>
<evidence type="ECO:0000256" key="3">
    <source>
        <dbReference type="ARBA" id="ARBA00005232"/>
    </source>
</evidence>
<proteinExistence type="inferred from homology"/>
<evidence type="ECO:0000256" key="11">
    <source>
        <dbReference type="ARBA" id="ARBA00048999"/>
    </source>
</evidence>
<dbReference type="Gene3D" id="1.10.275.20">
    <property type="entry name" value="Choline/Carnitine o-acyltransferase"/>
    <property type="match status" value="1"/>
</dbReference>
<dbReference type="PANTHER" id="PTHR22589">
    <property type="entry name" value="CARNITINE O-ACYLTRANSFERASE"/>
    <property type="match status" value="1"/>
</dbReference>
<dbReference type="InterPro" id="IPR000542">
    <property type="entry name" value="Carn_acyl_trans"/>
</dbReference>
<name>A0A6B0S4Z5_9CETA</name>
<evidence type="ECO:0000256" key="15">
    <source>
        <dbReference type="PIRSR" id="PIRSR600542-1"/>
    </source>
</evidence>
<dbReference type="AlphaFoldDB" id="A0A6B0S4Z5"/>
<comment type="subcellular location">
    <subcellularLocation>
        <location evidence="1">Peroxisome</location>
    </subcellularLocation>
</comment>
<evidence type="ECO:0000256" key="8">
    <source>
        <dbReference type="ARBA" id="ARBA00023098"/>
    </source>
</evidence>